<dbReference type="KEGG" id="kfa:Q73A0000_13885"/>
<dbReference type="Proteomes" id="UP000594195">
    <property type="component" value="Chromosome"/>
</dbReference>
<dbReference type="AlphaFoldDB" id="A0A7M2YDA6"/>
<accession>A0A7M2YDA6</accession>
<protein>
    <submittedName>
        <fullName evidence="1">Uncharacterized protein</fullName>
    </submittedName>
</protein>
<keyword evidence="2" id="KW-1185">Reference proteome</keyword>
<dbReference type="EMBL" id="CP040442">
    <property type="protein sequence ID" value="QOW11373.1"/>
    <property type="molecule type" value="Genomic_DNA"/>
</dbReference>
<evidence type="ECO:0000313" key="2">
    <source>
        <dbReference type="Proteomes" id="UP000594195"/>
    </source>
</evidence>
<gene>
    <name evidence="1" type="ORF">Q73A0000_13885</name>
</gene>
<sequence length="318" mass="37356">MDIPFKSLKSFQENYTSHLNSFIEEFPNATEIDFLHQLKRMYSFEIKFDNTKRVFNDLIWIKTRSFDESFGITYEDDEISISMFALIVEDYLNYYMPLIGDPFSYNPYSPFVDDEDVFVKDYEGFDIKDDPIKRLFIISENVASHDISINSKSLREIYLLQETFHYKYFKFLYFDNGKIKADEHKFQNYGFAVTNILNELDRKIFDTSIKSDVQDEIITENDYSDTRQLERMILLEKLGIIKYIQSIQNDVNNEKHTAEILSALSGINSATIAKNLGVMLGAKKNDNDKNSPYKNPKNLQLANNKLYQFNIDLTKIIL</sequence>
<organism evidence="1 2">
    <name type="scientific">Kaistella flava</name>
    <name type="common">ex Peng et al. 2021</name>
    <dbReference type="NCBI Taxonomy" id="2038776"/>
    <lineage>
        <taxon>Bacteria</taxon>
        <taxon>Pseudomonadati</taxon>
        <taxon>Bacteroidota</taxon>
        <taxon>Flavobacteriia</taxon>
        <taxon>Flavobacteriales</taxon>
        <taxon>Weeksellaceae</taxon>
        <taxon>Chryseobacterium group</taxon>
        <taxon>Kaistella</taxon>
    </lineage>
</organism>
<evidence type="ECO:0000313" key="1">
    <source>
        <dbReference type="EMBL" id="QOW11373.1"/>
    </source>
</evidence>
<name>A0A7M2YDA6_9FLAO</name>
<proteinExistence type="predicted"/>
<dbReference type="RefSeq" id="WP_193811555.1">
    <property type="nucleotide sequence ID" value="NZ_CP040442.1"/>
</dbReference>
<reference evidence="1 2" key="1">
    <citation type="submission" date="2019-05" db="EMBL/GenBank/DDBJ databases">
        <title>Chryseobacterium sp. isolated from King George Island, maritime Antarctica.</title>
        <authorList>
            <person name="Peng X."/>
        </authorList>
    </citation>
    <scope>NUCLEOTIDE SEQUENCE [LARGE SCALE GENOMIC DNA]</scope>
    <source>
        <strain evidence="1 2">7-3A</strain>
    </source>
</reference>